<evidence type="ECO:0000256" key="4">
    <source>
        <dbReference type="ARBA" id="ARBA00023136"/>
    </source>
</evidence>
<evidence type="ECO:0000256" key="2">
    <source>
        <dbReference type="ARBA" id="ARBA00022692"/>
    </source>
</evidence>
<dbReference type="AlphaFoldDB" id="A0A5C7AX75"/>
<feature type="transmembrane region" description="Helical" evidence="5">
    <location>
        <begin position="83"/>
        <end position="105"/>
    </location>
</feature>
<feature type="transmembrane region" description="Helical" evidence="5">
    <location>
        <begin position="6"/>
        <end position="25"/>
    </location>
</feature>
<feature type="transmembrane region" description="Helical" evidence="5">
    <location>
        <begin position="161"/>
        <end position="179"/>
    </location>
</feature>
<feature type="transmembrane region" description="Helical" evidence="5">
    <location>
        <begin position="46"/>
        <end position="63"/>
    </location>
</feature>
<evidence type="ECO:0000256" key="3">
    <source>
        <dbReference type="ARBA" id="ARBA00022989"/>
    </source>
</evidence>
<dbReference type="OrthoDB" id="9770329at2"/>
<name>A0A5C7AX75_9BACT</name>
<keyword evidence="4 5" id="KW-0472">Membrane</keyword>
<dbReference type="GO" id="GO:0005506">
    <property type="term" value="F:iron ion binding"/>
    <property type="evidence" value="ECO:0007669"/>
    <property type="project" value="InterPro"/>
</dbReference>
<evidence type="ECO:0000256" key="5">
    <source>
        <dbReference type="SAM" id="Phobius"/>
    </source>
</evidence>
<comment type="caution">
    <text evidence="7">The sequence shown here is derived from an EMBL/GenBank/DDBJ whole genome shotgun (WGS) entry which is preliminary data.</text>
</comment>
<proteinExistence type="predicted"/>
<organism evidence="7 8">
    <name type="scientific">Algoriphagus aquimarinus</name>
    <dbReference type="NCBI Taxonomy" id="237018"/>
    <lineage>
        <taxon>Bacteria</taxon>
        <taxon>Pseudomonadati</taxon>
        <taxon>Bacteroidota</taxon>
        <taxon>Cytophagia</taxon>
        <taxon>Cytophagales</taxon>
        <taxon>Cyclobacteriaceae</taxon>
        <taxon>Algoriphagus</taxon>
    </lineage>
</organism>
<gene>
    <name evidence="7" type="ORF">ESV85_13335</name>
</gene>
<dbReference type="GO" id="GO:0016020">
    <property type="term" value="C:membrane"/>
    <property type="evidence" value="ECO:0007669"/>
    <property type="project" value="UniProtKB-SubCell"/>
</dbReference>
<feature type="transmembrane region" description="Helical" evidence="5">
    <location>
        <begin position="132"/>
        <end position="155"/>
    </location>
</feature>
<dbReference type="EMBL" id="VORW01000008">
    <property type="protein sequence ID" value="TXE10312.1"/>
    <property type="molecule type" value="Genomic_DNA"/>
</dbReference>
<dbReference type="InterPro" id="IPR006694">
    <property type="entry name" value="Fatty_acid_hydroxylase"/>
</dbReference>
<comment type="subcellular location">
    <subcellularLocation>
        <location evidence="1">Membrane</location>
    </subcellularLocation>
</comment>
<evidence type="ECO:0000313" key="7">
    <source>
        <dbReference type="EMBL" id="TXE10312.1"/>
    </source>
</evidence>
<dbReference type="InterPro" id="IPR050307">
    <property type="entry name" value="Sterol_Desaturase_Related"/>
</dbReference>
<reference evidence="7 8" key="1">
    <citation type="submission" date="2019-08" db="EMBL/GenBank/DDBJ databases">
        <title>Genomes sequence of Algoriphagus aquimarinus ACAM450.</title>
        <authorList>
            <person name="Bowman J.P."/>
        </authorList>
    </citation>
    <scope>NUCLEOTIDE SEQUENCE [LARGE SCALE GENOMIC DNA]</scope>
    <source>
        <strain evidence="7 8">ACAM 450</strain>
    </source>
</reference>
<keyword evidence="2 5" id="KW-0812">Transmembrane</keyword>
<evidence type="ECO:0000256" key="1">
    <source>
        <dbReference type="ARBA" id="ARBA00004370"/>
    </source>
</evidence>
<feature type="domain" description="Fatty acid hydroxylase" evidence="6">
    <location>
        <begin position="93"/>
        <end position="224"/>
    </location>
</feature>
<protein>
    <submittedName>
        <fullName evidence="7">Sterol desaturase family protein</fullName>
    </submittedName>
</protein>
<dbReference type="PANTHER" id="PTHR11863">
    <property type="entry name" value="STEROL DESATURASE"/>
    <property type="match status" value="1"/>
</dbReference>
<evidence type="ECO:0000313" key="8">
    <source>
        <dbReference type="Proteomes" id="UP000321935"/>
    </source>
</evidence>
<dbReference type="GO" id="GO:0016491">
    <property type="term" value="F:oxidoreductase activity"/>
    <property type="evidence" value="ECO:0007669"/>
    <property type="project" value="InterPro"/>
</dbReference>
<accession>A0A5C7AX75</accession>
<dbReference type="GO" id="GO:0008610">
    <property type="term" value="P:lipid biosynthetic process"/>
    <property type="evidence" value="ECO:0007669"/>
    <property type="project" value="InterPro"/>
</dbReference>
<dbReference type="Pfam" id="PF04116">
    <property type="entry name" value="FA_hydroxylase"/>
    <property type="match status" value="1"/>
</dbReference>
<evidence type="ECO:0000259" key="6">
    <source>
        <dbReference type="Pfam" id="PF04116"/>
    </source>
</evidence>
<keyword evidence="3 5" id="KW-1133">Transmembrane helix</keyword>
<dbReference type="RefSeq" id="WP_146918382.1">
    <property type="nucleotide sequence ID" value="NZ_VORW01000008.1"/>
</dbReference>
<dbReference type="Proteomes" id="UP000321935">
    <property type="component" value="Unassembled WGS sequence"/>
</dbReference>
<sequence length="245" mass="28636">MMWIWILPGFSLFSVLLFVFLNKQLKRKKPSLKIDEIANLPTNKEYAYTFLNLGVFGIIGAFMDYAQTNDLLRLEPIYTLEELNWWFLIVSVFICLGIHDIYFYFSHRLLHVPFLYKKVHTIHHKSTNPNPWTAFSFHPLEGVIQIGIVPLLAIILPIPELGLIIFTLVMSLLSVYGHCGYELRAEKWKGFEVFNTALHHQQHHQLVRYNFGIYLSIWDKLFGTFSPSYDKSLKQLIAKNKEAKS</sequence>